<sequence>MRYSSALVLSTIVVGQATAANLHNRHASFHARRQAEAKRSVDTSNVDWSKVAYQLGDVDWDKVFATPSPAPAPKPAEPVAEAKQVEAAAAPTYPSPSAPAEEKKPSPTPTPTPTPTPSPSSAPADDKKDPIGDLLDNVGDSINDIVGDVLNGLQSMITSIGAKTGKNPKSNQNGIWLGKDSKWRTQFTNDNNKDAILFCWRSNDFKNMCINEMQPEISVGLKSGESVDISFEENASAACAPVFPDTKLAMFGGVDNTWFEVTFGPTGAFDVSRNINMNGSNISAKGSKCTSDMNTCVFKCKNGMNTCEKGTDYDLFNCDSGNGGGGGYDPIMAGTGGGCSMGQNGEVIRVVLS</sequence>
<organism evidence="3 4">
    <name type="scientific">Cochliobolus carbonum (strain 26-R-13)</name>
    <name type="common">Maize leaf spot fungus</name>
    <name type="synonym">Bipolaris zeicola</name>
    <dbReference type="NCBI Taxonomy" id="930089"/>
    <lineage>
        <taxon>Eukaryota</taxon>
        <taxon>Fungi</taxon>
        <taxon>Dikarya</taxon>
        <taxon>Ascomycota</taxon>
        <taxon>Pezizomycotina</taxon>
        <taxon>Dothideomycetes</taxon>
        <taxon>Pleosporomycetidae</taxon>
        <taxon>Pleosporales</taxon>
        <taxon>Pleosporineae</taxon>
        <taxon>Pleosporaceae</taxon>
        <taxon>Bipolaris</taxon>
    </lineage>
</organism>
<evidence type="ECO:0000256" key="1">
    <source>
        <dbReference type="SAM" id="MobiDB-lite"/>
    </source>
</evidence>
<evidence type="ECO:0000313" key="4">
    <source>
        <dbReference type="Proteomes" id="UP000053841"/>
    </source>
</evidence>
<dbReference type="GeneID" id="19144212"/>
<evidence type="ECO:0008006" key="5">
    <source>
        <dbReference type="Google" id="ProtNLM"/>
    </source>
</evidence>
<dbReference type="RefSeq" id="XP_007717998.1">
    <property type="nucleotide sequence ID" value="XM_007719808.1"/>
</dbReference>
<evidence type="ECO:0000313" key="3">
    <source>
        <dbReference type="EMBL" id="EUC27691.1"/>
    </source>
</evidence>
<feature type="region of interest" description="Disordered" evidence="1">
    <location>
        <begin position="66"/>
        <end position="136"/>
    </location>
</feature>
<evidence type="ECO:0000256" key="2">
    <source>
        <dbReference type="SAM" id="SignalP"/>
    </source>
</evidence>
<accession>W6Y9F6</accession>
<dbReference type="Proteomes" id="UP000053841">
    <property type="component" value="Unassembled WGS sequence"/>
</dbReference>
<feature type="compositionally biased region" description="Low complexity" evidence="1">
    <location>
        <begin position="77"/>
        <end position="92"/>
    </location>
</feature>
<dbReference type="HOGENOM" id="CLU_065393_1_0_1"/>
<gene>
    <name evidence="3" type="ORF">COCCADRAFT_111004</name>
</gene>
<dbReference type="GO" id="GO:0019863">
    <property type="term" value="F:IgE binding"/>
    <property type="evidence" value="ECO:0007669"/>
    <property type="project" value="InterPro"/>
</dbReference>
<dbReference type="Pfam" id="PF25312">
    <property type="entry name" value="Allergen_Asp_f_4"/>
    <property type="match status" value="1"/>
</dbReference>
<dbReference type="GO" id="GO:0005576">
    <property type="term" value="C:extracellular region"/>
    <property type="evidence" value="ECO:0007669"/>
    <property type="project" value="InterPro"/>
</dbReference>
<feature type="chain" id="PRO_5004885520" description="Effector 5" evidence="2">
    <location>
        <begin position="20"/>
        <end position="353"/>
    </location>
</feature>
<keyword evidence="4" id="KW-1185">Reference proteome</keyword>
<feature type="compositionally biased region" description="Pro residues" evidence="1">
    <location>
        <begin position="106"/>
        <end position="120"/>
    </location>
</feature>
<feature type="signal peptide" evidence="2">
    <location>
        <begin position="1"/>
        <end position="19"/>
    </location>
</feature>
<reference evidence="3 4" key="1">
    <citation type="journal article" date="2013" name="PLoS Genet.">
        <title>Comparative genome structure, secondary metabolite, and effector coding capacity across Cochliobolus pathogens.</title>
        <authorList>
            <person name="Condon B.J."/>
            <person name="Leng Y."/>
            <person name="Wu D."/>
            <person name="Bushley K.E."/>
            <person name="Ohm R.A."/>
            <person name="Otillar R."/>
            <person name="Martin J."/>
            <person name="Schackwitz W."/>
            <person name="Grimwood J."/>
            <person name="MohdZainudin N."/>
            <person name="Xue C."/>
            <person name="Wang R."/>
            <person name="Manning V.A."/>
            <person name="Dhillon B."/>
            <person name="Tu Z.J."/>
            <person name="Steffenson B.J."/>
            <person name="Salamov A."/>
            <person name="Sun H."/>
            <person name="Lowry S."/>
            <person name="LaButti K."/>
            <person name="Han J."/>
            <person name="Copeland A."/>
            <person name="Lindquist E."/>
            <person name="Barry K."/>
            <person name="Schmutz J."/>
            <person name="Baker S.E."/>
            <person name="Ciuffetti L.M."/>
            <person name="Grigoriev I.V."/>
            <person name="Zhong S."/>
            <person name="Turgeon B.G."/>
        </authorList>
    </citation>
    <scope>NUCLEOTIDE SEQUENCE [LARGE SCALE GENOMIC DNA]</scope>
    <source>
        <strain evidence="3 4">26-R-13</strain>
    </source>
</reference>
<dbReference type="AlphaFoldDB" id="W6Y9F6"/>
<proteinExistence type="predicted"/>
<keyword evidence="2" id="KW-0732">Signal</keyword>
<dbReference type="EMBL" id="KI964889">
    <property type="protein sequence ID" value="EUC27691.1"/>
    <property type="molecule type" value="Genomic_DNA"/>
</dbReference>
<dbReference type="eggNOG" id="ENOG502S9MR">
    <property type="taxonomic scope" value="Eukaryota"/>
</dbReference>
<protein>
    <recommendedName>
        <fullName evidence="5">Effector 5</fullName>
    </recommendedName>
</protein>
<name>W6Y9F6_COCC2</name>
<dbReference type="OrthoDB" id="5320938at2759"/>
<dbReference type="InterPro" id="IPR038903">
    <property type="entry name" value="Allergen_Asp_f_4"/>
</dbReference>
<dbReference type="KEGG" id="bze:COCCADRAFT_111004"/>